<evidence type="ECO:0000313" key="16">
    <source>
        <dbReference type="Proteomes" id="UP000077317"/>
    </source>
</evidence>
<evidence type="ECO:0000256" key="2">
    <source>
        <dbReference type="ARBA" id="ARBA00022448"/>
    </source>
</evidence>
<dbReference type="InterPro" id="IPR050558">
    <property type="entry name" value="PTS_Sugar-Specific_Components"/>
</dbReference>
<dbReference type="Pfam" id="PF02378">
    <property type="entry name" value="PTS_EIIC"/>
    <property type="match status" value="1"/>
</dbReference>
<reference evidence="16" key="2">
    <citation type="submission" date="2016-03" db="EMBL/GenBank/DDBJ databases">
        <title>Streptococcus antelopensis sp. nov., isolated from the feces of the Tibetan antelope (Pantholops hodgsonii) in Hoh Xil National Nature Reserve, Qinghai, China.</title>
        <authorList>
            <person name="Bai X."/>
        </authorList>
    </citation>
    <scope>NUCLEOTIDE SEQUENCE [LARGE SCALE GENOMIC DNA]</scope>
    <source>
        <strain evidence="16">TA 26</strain>
    </source>
</reference>
<dbReference type="RefSeq" id="WP_067063851.1">
    <property type="nucleotide sequence ID" value="NZ_CP014699.1"/>
</dbReference>
<dbReference type="PROSITE" id="PS01035">
    <property type="entry name" value="PTS_EIIB_TYPE_1_CYS"/>
    <property type="match status" value="1"/>
</dbReference>
<dbReference type="Gene3D" id="3.30.1360.60">
    <property type="entry name" value="Glucose permease domain IIB"/>
    <property type="match status" value="1"/>
</dbReference>
<keyword evidence="7 12" id="KW-0812">Transmembrane</keyword>
<dbReference type="GO" id="GO:0005886">
    <property type="term" value="C:plasma membrane"/>
    <property type="evidence" value="ECO:0007669"/>
    <property type="project" value="UniProtKB-SubCell"/>
</dbReference>
<evidence type="ECO:0000256" key="8">
    <source>
        <dbReference type="ARBA" id="ARBA00022777"/>
    </source>
</evidence>
<dbReference type="InterPro" id="IPR013013">
    <property type="entry name" value="PTS_EIIC_1"/>
</dbReference>
<keyword evidence="4 15" id="KW-0762">Sugar transport</keyword>
<evidence type="ECO:0000256" key="5">
    <source>
        <dbReference type="ARBA" id="ARBA00022679"/>
    </source>
</evidence>
<dbReference type="CDD" id="cd00212">
    <property type="entry name" value="PTS_IIB_glc"/>
    <property type="match status" value="1"/>
</dbReference>
<dbReference type="OrthoDB" id="9769191at2"/>
<feature type="transmembrane region" description="Helical" evidence="12">
    <location>
        <begin position="106"/>
        <end position="133"/>
    </location>
</feature>
<dbReference type="GO" id="GO:0009401">
    <property type="term" value="P:phosphoenolpyruvate-dependent sugar phosphotransferase system"/>
    <property type="evidence" value="ECO:0007669"/>
    <property type="project" value="UniProtKB-KW"/>
</dbReference>
<evidence type="ECO:0000256" key="11">
    <source>
        <dbReference type="PROSITE-ProRule" id="PRU00421"/>
    </source>
</evidence>
<protein>
    <submittedName>
        <fullName evidence="15">PTS glucose transporter subunit IIB</fullName>
    </submittedName>
</protein>
<feature type="transmembrane region" description="Helical" evidence="12">
    <location>
        <begin position="177"/>
        <end position="196"/>
    </location>
</feature>
<dbReference type="GO" id="GO:0016301">
    <property type="term" value="F:kinase activity"/>
    <property type="evidence" value="ECO:0007669"/>
    <property type="project" value="UniProtKB-KW"/>
</dbReference>
<accession>A0A172Q8W4</accession>
<dbReference type="STRING" id="1811193.A0O21_07675"/>
<evidence type="ECO:0000256" key="9">
    <source>
        <dbReference type="ARBA" id="ARBA00022989"/>
    </source>
</evidence>
<dbReference type="GO" id="GO:0008982">
    <property type="term" value="F:protein-N(PI)-phosphohistidine-sugar phosphotransferase activity"/>
    <property type="evidence" value="ECO:0007669"/>
    <property type="project" value="InterPro"/>
</dbReference>
<feature type="active site" description="Phosphocysteine intermediate; for EIIB activity" evidence="11">
    <location>
        <position position="27"/>
    </location>
</feature>
<dbReference type="EMBL" id="CP014699">
    <property type="protein sequence ID" value="AND79891.1"/>
    <property type="molecule type" value="Genomic_DNA"/>
</dbReference>
<evidence type="ECO:0000256" key="10">
    <source>
        <dbReference type="ARBA" id="ARBA00023136"/>
    </source>
</evidence>
<keyword evidence="6" id="KW-0598">Phosphotransferase system</keyword>
<evidence type="ECO:0000313" key="15">
    <source>
        <dbReference type="EMBL" id="AND79891.1"/>
    </source>
</evidence>
<organism evidence="15 16">
    <name type="scientific">Streptococcus pantholopis</name>
    <dbReference type="NCBI Taxonomy" id="1811193"/>
    <lineage>
        <taxon>Bacteria</taxon>
        <taxon>Bacillati</taxon>
        <taxon>Bacillota</taxon>
        <taxon>Bacilli</taxon>
        <taxon>Lactobacillales</taxon>
        <taxon>Streptococcaceae</taxon>
        <taxon>Streptococcus</taxon>
    </lineage>
</organism>
<evidence type="ECO:0000256" key="6">
    <source>
        <dbReference type="ARBA" id="ARBA00022683"/>
    </source>
</evidence>
<feature type="domain" description="PTS EIIC type-1" evidence="14">
    <location>
        <begin position="108"/>
        <end position="454"/>
    </location>
</feature>
<feature type="domain" description="PTS EIIB type-1" evidence="13">
    <location>
        <begin position="5"/>
        <end position="87"/>
    </location>
</feature>
<sequence length="454" mass="48716">MDKYTELAEQIISGIGGRANIAALTHCATRLRFNLKDRAKASKTIISDLDGVIDVIESGGQFQVIIGNEVAQVFDAVQKVTGMLGEKIDVVEKEDLKVKTKITDKLIELVTGIFTPILPVLIGGGMVRALLMIATTYFGLSEESGSYIVLNEIYIAVYSFLPIYLGFAAAQKFRANPYVAAAVSLAMVSSTIQTSVQSDIGLTLFGIKMQFPTQGYGSSVIPIIITIYFMAKLEALCTKYIHATVKNILTPLITLVITIPLMFLIIGPIASYLQDLLGTAYTWIYNLNPALCGVVLGGAWQILVVFGLHWGIVPLGQINLAMYGRNTINAVTGPSNWSQAGSALGVALRTRNKKIRETALSAAITGFFSITEPSIYGVNLKYKRPFYIAVAVSAISGGIAGYVNAAALAGGPVGILSFPLFIGEGFIGFCFAMVFAFVGSAVLTYFLGYDNQND</sequence>
<evidence type="ECO:0000259" key="13">
    <source>
        <dbReference type="PROSITE" id="PS51098"/>
    </source>
</evidence>
<feature type="transmembrane region" description="Helical" evidence="12">
    <location>
        <begin position="293"/>
        <end position="315"/>
    </location>
</feature>
<gene>
    <name evidence="15" type="ORF">A0O21_07675</name>
</gene>
<keyword evidence="16" id="KW-1185">Reference proteome</keyword>
<keyword evidence="8" id="KW-0418">Kinase</keyword>
<dbReference type="GO" id="GO:0015771">
    <property type="term" value="P:trehalose transport"/>
    <property type="evidence" value="ECO:0007669"/>
    <property type="project" value="TreeGrafter"/>
</dbReference>
<keyword evidence="9 12" id="KW-1133">Transmembrane helix</keyword>
<dbReference type="InterPro" id="IPR036878">
    <property type="entry name" value="Glu_permease_IIB"/>
</dbReference>
<keyword evidence="3" id="KW-1003">Cell membrane</keyword>
<feature type="transmembrane region" description="Helical" evidence="12">
    <location>
        <begin position="153"/>
        <end position="170"/>
    </location>
</feature>
<keyword evidence="2" id="KW-0813">Transport</keyword>
<dbReference type="PROSITE" id="PS51098">
    <property type="entry name" value="PTS_EIIB_TYPE_1"/>
    <property type="match status" value="1"/>
</dbReference>
<evidence type="ECO:0000259" key="14">
    <source>
        <dbReference type="PROSITE" id="PS51103"/>
    </source>
</evidence>
<evidence type="ECO:0000256" key="1">
    <source>
        <dbReference type="ARBA" id="ARBA00004651"/>
    </source>
</evidence>
<dbReference type="PROSITE" id="PS51103">
    <property type="entry name" value="PTS_EIIC_TYPE_1"/>
    <property type="match status" value="1"/>
</dbReference>
<evidence type="ECO:0000256" key="12">
    <source>
        <dbReference type="SAM" id="Phobius"/>
    </source>
</evidence>
<keyword evidence="5" id="KW-0808">Transferase</keyword>
<dbReference type="KEGG" id="spat:A0O21_07675"/>
<dbReference type="FunFam" id="3.30.1360.60:FF:000001">
    <property type="entry name" value="PTS system glucose-specific IIBC component PtsG"/>
    <property type="match status" value="1"/>
</dbReference>
<comment type="subcellular location">
    <subcellularLocation>
        <location evidence="1">Cell membrane</location>
        <topology evidence="1">Multi-pass membrane protein</topology>
    </subcellularLocation>
</comment>
<dbReference type="Proteomes" id="UP000077317">
    <property type="component" value="Chromosome"/>
</dbReference>
<dbReference type="SUPFAM" id="SSF55604">
    <property type="entry name" value="Glucose permease domain IIB"/>
    <property type="match status" value="1"/>
</dbReference>
<feature type="transmembrane region" description="Helical" evidence="12">
    <location>
        <begin position="425"/>
        <end position="448"/>
    </location>
</feature>
<evidence type="ECO:0000256" key="4">
    <source>
        <dbReference type="ARBA" id="ARBA00022597"/>
    </source>
</evidence>
<dbReference type="InterPro" id="IPR001996">
    <property type="entry name" value="PTS_IIB_1"/>
</dbReference>
<dbReference type="Pfam" id="PF00367">
    <property type="entry name" value="PTS_EIIB"/>
    <property type="match status" value="1"/>
</dbReference>
<feature type="transmembrane region" description="Helical" evidence="12">
    <location>
        <begin position="386"/>
        <end position="405"/>
    </location>
</feature>
<keyword evidence="10 12" id="KW-0472">Membrane</keyword>
<feature type="transmembrane region" description="Helical" evidence="12">
    <location>
        <begin position="248"/>
        <end position="273"/>
    </location>
</feature>
<dbReference type="InterPro" id="IPR003352">
    <property type="entry name" value="PTS_EIIC"/>
</dbReference>
<dbReference type="InterPro" id="IPR018113">
    <property type="entry name" value="PTrfase_EIIB_Cys"/>
</dbReference>
<dbReference type="AlphaFoldDB" id="A0A172Q8W4"/>
<proteinExistence type="predicted"/>
<evidence type="ECO:0000256" key="7">
    <source>
        <dbReference type="ARBA" id="ARBA00022692"/>
    </source>
</evidence>
<feature type="transmembrane region" description="Helical" evidence="12">
    <location>
        <begin position="216"/>
        <end position="236"/>
    </location>
</feature>
<dbReference type="PANTHER" id="PTHR30175:SF1">
    <property type="entry name" value="PTS SYSTEM ARBUTIN-, CELLOBIOSE-, AND SALICIN-SPECIFIC EIIBC COMPONENT-RELATED"/>
    <property type="match status" value="1"/>
</dbReference>
<dbReference type="GO" id="GO:0090589">
    <property type="term" value="F:protein-phosphocysteine-trehalose phosphotransferase system transporter activity"/>
    <property type="evidence" value="ECO:0007669"/>
    <property type="project" value="TreeGrafter"/>
</dbReference>
<name>A0A172Q8W4_9STRE</name>
<reference evidence="15 16" key="1">
    <citation type="journal article" date="2016" name="Int. J. Syst. Evol. Microbiol.">
        <title>Streptococcuspantholopis sp. nov., isolated from faeces of the Tibetan antelope (Pantholops hodgsonii).</title>
        <authorList>
            <person name="Bai X."/>
            <person name="Xiong Y."/>
            <person name="Lu S."/>
            <person name="Jin D."/>
            <person name="Lai X."/>
            <person name="Yang J."/>
            <person name="Niu L."/>
            <person name="Hu S."/>
            <person name="Meng X."/>
            <person name="Pu J."/>
            <person name="Ye C."/>
            <person name="Xu J."/>
        </authorList>
    </citation>
    <scope>NUCLEOTIDE SEQUENCE [LARGE SCALE GENOMIC DNA]</scope>
    <source>
        <strain evidence="15 16">TA 26</strain>
    </source>
</reference>
<evidence type="ECO:0000256" key="3">
    <source>
        <dbReference type="ARBA" id="ARBA00022475"/>
    </source>
</evidence>
<dbReference type="PANTHER" id="PTHR30175">
    <property type="entry name" value="PHOSPHOTRANSFERASE SYSTEM TRANSPORT PROTEIN"/>
    <property type="match status" value="1"/>
</dbReference>